<keyword evidence="13" id="KW-1185">Reference proteome</keyword>
<dbReference type="SMART" id="SM01409">
    <property type="entry name" value="RNA_pol_Rpb6"/>
    <property type="match status" value="1"/>
</dbReference>
<sequence length="86" mass="9596">MIFYNMDKIAENAGIQNKYMLTLVIAQRARQLSEMRVAPAEGEEEDEKYISQALQEMESGRLSVSFNTVNPQPLPGETNGPSSMAE</sequence>
<dbReference type="InterPro" id="IPR003716">
    <property type="entry name" value="DNA-dir_RNA_pol_omega"/>
</dbReference>
<evidence type="ECO:0000256" key="5">
    <source>
        <dbReference type="ARBA" id="ARBA00022679"/>
    </source>
</evidence>
<dbReference type="HOGENOM" id="CLU_200611_0_0_0"/>
<dbReference type="InterPro" id="IPR006110">
    <property type="entry name" value="Pol_omega/Rpo6/RPB6"/>
</dbReference>
<dbReference type="GO" id="GO:0003677">
    <property type="term" value="F:DNA binding"/>
    <property type="evidence" value="ECO:0007669"/>
    <property type="project" value="UniProtKB-UniRule"/>
</dbReference>
<dbReference type="OrthoDB" id="5545at2"/>
<comment type="catalytic activity">
    <reaction evidence="9 10">
        <text>RNA(n) + a ribonucleoside 5'-triphosphate = RNA(n+1) + diphosphate</text>
        <dbReference type="Rhea" id="RHEA:21248"/>
        <dbReference type="Rhea" id="RHEA-COMP:14527"/>
        <dbReference type="Rhea" id="RHEA-COMP:17342"/>
        <dbReference type="ChEBI" id="CHEBI:33019"/>
        <dbReference type="ChEBI" id="CHEBI:61557"/>
        <dbReference type="ChEBI" id="CHEBI:140395"/>
        <dbReference type="EC" id="2.7.7.6"/>
    </reaction>
</comment>
<dbReference type="InterPro" id="IPR036161">
    <property type="entry name" value="RPB6/omega-like_sf"/>
</dbReference>
<comment type="similarity">
    <text evidence="1 10">Belongs to the RNA polymerase subunit omega family.</text>
</comment>
<proteinExistence type="inferred from homology"/>
<evidence type="ECO:0000256" key="10">
    <source>
        <dbReference type="HAMAP-Rule" id="MF_00366"/>
    </source>
</evidence>
<dbReference type="Proteomes" id="UP000003806">
    <property type="component" value="Chromosome"/>
</dbReference>
<evidence type="ECO:0000256" key="11">
    <source>
        <dbReference type="SAM" id="MobiDB-lite"/>
    </source>
</evidence>
<gene>
    <name evidence="10" type="primary">rpoZ</name>
    <name evidence="12" type="ORF">JonanDRAFT_0991</name>
</gene>
<dbReference type="GO" id="GO:0006351">
    <property type="term" value="P:DNA-templated transcription"/>
    <property type="evidence" value="ECO:0007669"/>
    <property type="project" value="UniProtKB-UniRule"/>
</dbReference>
<keyword evidence="5 10" id="KW-0808">Transferase</keyword>
<dbReference type="GO" id="GO:0000428">
    <property type="term" value="C:DNA-directed RNA polymerase complex"/>
    <property type="evidence" value="ECO:0007669"/>
    <property type="project" value="UniProtKB-KW"/>
</dbReference>
<dbReference type="RefSeq" id="WP_008521430.1">
    <property type="nucleotide sequence ID" value="NZ_CM001376.1"/>
</dbReference>
<dbReference type="EMBL" id="CM001376">
    <property type="protein sequence ID" value="EHM13363.1"/>
    <property type="molecule type" value="Genomic_DNA"/>
</dbReference>
<keyword evidence="6 10" id="KW-0548">Nucleotidyltransferase</keyword>
<evidence type="ECO:0000256" key="3">
    <source>
        <dbReference type="ARBA" id="ARBA00013725"/>
    </source>
</evidence>
<name>H0UL04_9BACT</name>
<dbReference type="Pfam" id="PF01192">
    <property type="entry name" value="RNA_pol_Rpb6"/>
    <property type="match status" value="1"/>
</dbReference>
<feature type="region of interest" description="Disordered" evidence="11">
    <location>
        <begin position="65"/>
        <end position="86"/>
    </location>
</feature>
<evidence type="ECO:0000256" key="1">
    <source>
        <dbReference type="ARBA" id="ARBA00006711"/>
    </source>
</evidence>
<dbReference type="EC" id="2.7.7.6" evidence="2 10"/>
<dbReference type="NCBIfam" id="TIGR00690">
    <property type="entry name" value="rpoZ"/>
    <property type="match status" value="1"/>
</dbReference>
<comment type="subunit">
    <text evidence="10">The RNAP catalytic core consists of 2 alpha, 1 beta, 1 beta' and 1 omega subunit. When a sigma factor is associated with the core the holoenzyme is formed, which can initiate transcription.</text>
</comment>
<organism evidence="12 13">
    <name type="scientific">Jonquetella anthropi DSM 22815</name>
    <dbReference type="NCBI Taxonomy" id="885272"/>
    <lineage>
        <taxon>Bacteria</taxon>
        <taxon>Thermotogati</taxon>
        <taxon>Synergistota</taxon>
        <taxon>Synergistia</taxon>
        <taxon>Synergistales</taxon>
        <taxon>Dethiosulfovibrionaceae</taxon>
        <taxon>Jonquetella</taxon>
    </lineage>
</organism>
<dbReference type="Gene3D" id="3.90.940.10">
    <property type="match status" value="1"/>
</dbReference>
<comment type="function">
    <text evidence="10">Promotes RNA polymerase assembly. Latches the N- and C-terminal regions of the beta' subunit thereby facilitating its interaction with the beta and alpha subunits.</text>
</comment>
<accession>H0UL04</accession>
<evidence type="ECO:0000256" key="2">
    <source>
        <dbReference type="ARBA" id="ARBA00012418"/>
    </source>
</evidence>
<dbReference type="AlphaFoldDB" id="H0UL04"/>
<evidence type="ECO:0000256" key="9">
    <source>
        <dbReference type="ARBA" id="ARBA00048552"/>
    </source>
</evidence>
<evidence type="ECO:0000256" key="4">
    <source>
        <dbReference type="ARBA" id="ARBA00022478"/>
    </source>
</evidence>
<evidence type="ECO:0000256" key="8">
    <source>
        <dbReference type="ARBA" id="ARBA00029924"/>
    </source>
</evidence>
<keyword evidence="7 10" id="KW-0804">Transcription</keyword>
<evidence type="ECO:0000256" key="6">
    <source>
        <dbReference type="ARBA" id="ARBA00022695"/>
    </source>
</evidence>
<reference evidence="12 13" key="1">
    <citation type="submission" date="2011-11" db="EMBL/GenBank/DDBJ databases">
        <title>The Noncontiguous Finished genome of Jonquetella anthropi DSM 22815.</title>
        <authorList>
            <consortium name="US DOE Joint Genome Institute (JGI-PGF)"/>
            <person name="Lucas S."/>
            <person name="Copeland A."/>
            <person name="Lapidus A."/>
            <person name="Glavina del Rio T."/>
            <person name="Dalin E."/>
            <person name="Tice H."/>
            <person name="Bruce D."/>
            <person name="Goodwin L."/>
            <person name="Pitluck S."/>
            <person name="Peters L."/>
            <person name="Mikhailova N."/>
            <person name="Held B."/>
            <person name="Kyrpides N."/>
            <person name="Mavromatis K."/>
            <person name="Ivanova N."/>
            <person name="Markowitz V."/>
            <person name="Cheng J.-F."/>
            <person name="Hugenholtz P."/>
            <person name="Woyke T."/>
            <person name="Wu D."/>
            <person name="Gronow S."/>
            <person name="Wellnitz S."/>
            <person name="Brambilla E."/>
            <person name="Klenk H.-P."/>
            <person name="Eisen J.A."/>
        </authorList>
    </citation>
    <scope>NUCLEOTIDE SEQUENCE [LARGE SCALE GENOMIC DNA]</scope>
    <source>
        <strain evidence="12 13">DSM 22815</strain>
    </source>
</reference>
<evidence type="ECO:0000313" key="13">
    <source>
        <dbReference type="Proteomes" id="UP000003806"/>
    </source>
</evidence>
<keyword evidence="4 10" id="KW-0240">DNA-directed RNA polymerase</keyword>
<dbReference type="SUPFAM" id="SSF63562">
    <property type="entry name" value="RPB6/omega subunit-like"/>
    <property type="match status" value="1"/>
</dbReference>
<dbReference type="eggNOG" id="COG1758">
    <property type="taxonomic scope" value="Bacteria"/>
</dbReference>
<evidence type="ECO:0000256" key="7">
    <source>
        <dbReference type="ARBA" id="ARBA00023163"/>
    </source>
</evidence>
<dbReference type="STRING" id="885272.JonanDRAFT_0991"/>
<dbReference type="HAMAP" id="MF_00366">
    <property type="entry name" value="RNApol_bact_RpoZ"/>
    <property type="match status" value="1"/>
</dbReference>
<dbReference type="GO" id="GO:0003899">
    <property type="term" value="F:DNA-directed RNA polymerase activity"/>
    <property type="evidence" value="ECO:0007669"/>
    <property type="project" value="UniProtKB-UniRule"/>
</dbReference>
<evidence type="ECO:0000313" key="12">
    <source>
        <dbReference type="EMBL" id="EHM13363.1"/>
    </source>
</evidence>
<protein>
    <recommendedName>
        <fullName evidence="3 10">DNA-directed RNA polymerase subunit omega</fullName>
        <shortName evidence="10">RNAP omega subunit</shortName>
        <ecNumber evidence="2 10">2.7.7.6</ecNumber>
    </recommendedName>
    <alternativeName>
        <fullName evidence="10">RNA polymerase omega subunit</fullName>
    </alternativeName>
    <alternativeName>
        <fullName evidence="8 10">Transcriptase subunit omega</fullName>
    </alternativeName>
</protein>